<feature type="region of interest" description="Disordered" evidence="1">
    <location>
        <begin position="53"/>
        <end position="75"/>
    </location>
</feature>
<evidence type="ECO:0000313" key="3">
    <source>
        <dbReference type="Proteomes" id="UP001237642"/>
    </source>
</evidence>
<dbReference type="EMBL" id="JAUIZM010000013">
    <property type="protein sequence ID" value="KAK1353194.1"/>
    <property type="molecule type" value="Genomic_DNA"/>
</dbReference>
<protein>
    <submittedName>
        <fullName evidence="2">Uncharacterized protein</fullName>
    </submittedName>
</protein>
<comment type="caution">
    <text evidence="2">The sequence shown here is derived from an EMBL/GenBank/DDBJ whole genome shotgun (WGS) entry which is preliminary data.</text>
</comment>
<gene>
    <name evidence="2" type="ORF">POM88_052329</name>
</gene>
<accession>A0AAD8LYT0</accession>
<reference evidence="2" key="2">
    <citation type="submission" date="2023-05" db="EMBL/GenBank/DDBJ databases">
        <authorList>
            <person name="Schelkunov M.I."/>
        </authorList>
    </citation>
    <scope>NUCLEOTIDE SEQUENCE</scope>
    <source>
        <strain evidence="2">Hsosn_3</strain>
        <tissue evidence="2">Leaf</tissue>
    </source>
</reference>
<reference evidence="2" key="1">
    <citation type="submission" date="2023-02" db="EMBL/GenBank/DDBJ databases">
        <title>Genome of toxic invasive species Heracleum sosnowskyi carries increased number of genes despite the absence of recent whole-genome duplications.</title>
        <authorList>
            <person name="Schelkunov M."/>
            <person name="Shtratnikova V."/>
            <person name="Makarenko M."/>
            <person name="Klepikova A."/>
            <person name="Omelchenko D."/>
            <person name="Novikova G."/>
            <person name="Obukhova E."/>
            <person name="Bogdanov V."/>
            <person name="Penin A."/>
            <person name="Logacheva M."/>
        </authorList>
    </citation>
    <scope>NUCLEOTIDE SEQUENCE</scope>
    <source>
        <strain evidence="2">Hsosn_3</strain>
        <tissue evidence="2">Leaf</tissue>
    </source>
</reference>
<evidence type="ECO:0000256" key="1">
    <source>
        <dbReference type="SAM" id="MobiDB-lite"/>
    </source>
</evidence>
<sequence length="144" mass="16134">MDGFGFGSSKVFSRCRQGCAVKRETTSSVLHNRAEMEHMMGARNKASVLGERTANVASRTRIERDGDLGSGTEASRGFQISNPKISQRLFLALSFEEEEQGYKIFKMEGDDTNHTWKLFNSEDMIGDQANTFDIKSLKQNGIEK</sequence>
<name>A0AAD8LYT0_9APIA</name>
<proteinExistence type="predicted"/>
<evidence type="ECO:0000313" key="2">
    <source>
        <dbReference type="EMBL" id="KAK1353194.1"/>
    </source>
</evidence>
<dbReference type="Proteomes" id="UP001237642">
    <property type="component" value="Unassembled WGS sequence"/>
</dbReference>
<keyword evidence="3" id="KW-1185">Reference proteome</keyword>
<dbReference type="AlphaFoldDB" id="A0AAD8LYT0"/>
<organism evidence="2 3">
    <name type="scientific">Heracleum sosnowskyi</name>
    <dbReference type="NCBI Taxonomy" id="360622"/>
    <lineage>
        <taxon>Eukaryota</taxon>
        <taxon>Viridiplantae</taxon>
        <taxon>Streptophyta</taxon>
        <taxon>Embryophyta</taxon>
        <taxon>Tracheophyta</taxon>
        <taxon>Spermatophyta</taxon>
        <taxon>Magnoliopsida</taxon>
        <taxon>eudicotyledons</taxon>
        <taxon>Gunneridae</taxon>
        <taxon>Pentapetalae</taxon>
        <taxon>asterids</taxon>
        <taxon>campanulids</taxon>
        <taxon>Apiales</taxon>
        <taxon>Apiaceae</taxon>
        <taxon>Apioideae</taxon>
        <taxon>apioid superclade</taxon>
        <taxon>Tordylieae</taxon>
        <taxon>Tordyliinae</taxon>
        <taxon>Heracleum</taxon>
    </lineage>
</organism>